<dbReference type="RefSeq" id="XP_033770814.1">
    <property type="nucleotide sequence ID" value="XM_033914923.1"/>
</dbReference>
<keyword evidence="6" id="KW-0472">Membrane</keyword>
<keyword evidence="3" id="KW-0677">Repeat</keyword>
<accession>A0A6P8NJT6</accession>
<dbReference type="InParanoid" id="A0A6P8NJT6"/>
<dbReference type="SUPFAM" id="SSF57196">
    <property type="entry name" value="EGF/Laminin"/>
    <property type="match status" value="1"/>
</dbReference>
<evidence type="ECO:0000256" key="5">
    <source>
        <dbReference type="SAM" id="MobiDB-lite"/>
    </source>
</evidence>
<dbReference type="CDD" id="cd00054">
    <property type="entry name" value="EGF_CA"/>
    <property type="match status" value="1"/>
</dbReference>
<sequence>MQRVPKSCYNIYTMKHNIIWTLLLVISEGVLMQGCPLGCLCNQPQTVFCMSRRSQIIPKGLSQDTINLYLFENGITTLDEDSFLDIPGLKLLDLSHNKITSLQKNIFQPVSNLSNLDLSSNWLQEITNETFYGLHLLERLYLEGNKIHYIHPSAFDTLESLLELKLQKNRLHSLPHLKLPQLLLLDLSWNQIPLIASGTFHTMNIESLKIAGLDLTTLDEQLFQEMKNLHELDISDNQLFHVPSALQQLHGLTKLNLAGNTKISRLQAEDFSHLHNLQHLDISNINLNTIPKDFFSFSSRLKTLTVAENPFNCICQLSWFVQWAQENGVKLLRSEETRCHFPLKNAGKLLENLEYMNFGCPTTTTTITPTVRTTTLKPVMLVTKSSFFIPGPISTLSPQKSTSRQENSTPMPVPALESQTSPQIQLCPPQTCLNGGTCQLDEHGYLECTCLEGFSGLYCEVKMKATALPVTKVSMSSKPISIKEVTATSLKVDLYSYINSRPLLKGISLMYRNLSGPDKRPVILSLPVSLPDYTVRALRPNSSYYICIGPLGEKEFEDNLCLEAQTAQLAQQQHSPVTQTKDSNLTLMIVPALAAVLLVVIVVATAMYCVRRRHSKAHTDTTLQVEGAKTFPENGSLTNHSSKLPENTVLSSGLECEIPLMQAHGFSNNNTTVLKPSYF</sequence>
<dbReference type="InterPro" id="IPR000742">
    <property type="entry name" value="EGF"/>
</dbReference>
<feature type="chain" id="PRO_5027575039" evidence="7">
    <location>
        <begin position="33"/>
        <end position="679"/>
    </location>
</feature>
<feature type="disulfide bond" evidence="4">
    <location>
        <begin position="450"/>
        <end position="459"/>
    </location>
</feature>
<feature type="region of interest" description="Disordered" evidence="5">
    <location>
        <begin position="394"/>
        <end position="415"/>
    </location>
</feature>
<gene>
    <name evidence="10" type="primary">VASN</name>
</gene>
<dbReference type="PROSITE" id="PS00022">
    <property type="entry name" value="EGF_1"/>
    <property type="match status" value="1"/>
</dbReference>
<proteinExistence type="predicted"/>
<feature type="region of interest" description="Disordered" evidence="5">
    <location>
        <begin position="625"/>
        <end position="644"/>
    </location>
</feature>
<feature type="transmembrane region" description="Helical" evidence="6">
    <location>
        <begin position="585"/>
        <end position="610"/>
    </location>
</feature>
<comment type="caution">
    <text evidence="4">Lacks conserved residue(s) required for the propagation of feature annotation.</text>
</comment>
<feature type="domain" description="EGF-like" evidence="8">
    <location>
        <begin position="423"/>
        <end position="460"/>
    </location>
</feature>
<dbReference type="SMART" id="SM00082">
    <property type="entry name" value="LRRCT"/>
    <property type="match status" value="1"/>
</dbReference>
<dbReference type="PROSITE" id="PS01186">
    <property type="entry name" value="EGF_2"/>
    <property type="match status" value="1"/>
</dbReference>
<feature type="signal peptide" evidence="7">
    <location>
        <begin position="1"/>
        <end position="32"/>
    </location>
</feature>
<feature type="compositionally biased region" description="Polar residues" evidence="5">
    <location>
        <begin position="633"/>
        <end position="644"/>
    </location>
</feature>
<dbReference type="GO" id="GO:0005886">
    <property type="term" value="C:plasma membrane"/>
    <property type="evidence" value="ECO:0007669"/>
    <property type="project" value="TreeGrafter"/>
</dbReference>
<keyword evidence="6" id="KW-0812">Transmembrane</keyword>
<name>A0A6P8NJT6_GEOSA</name>
<dbReference type="Gene3D" id="2.10.25.10">
    <property type="entry name" value="Laminin"/>
    <property type="match status" value="1"/>
</dbReference>
<dbReference type="PROSITE" id="PS51450">
    <property type="entry name" value="LRR"/>
    <property type="match status" value="2"/>
</dbReference>
<dbReference type="FunCoup" id="A0A6P8NJT6">
    <property type="interactions" value="144"/>
</dbReference>
<dbReference type="Proteomes" id="UP000515159">
    <property type="component" value="Chromosome 11"/>
</dbReference>
<evidence type="ECO:0000256" key="3">
    <source>
        <dbReference type="ARBA" id="ARBA00022737"/>
    </source>
</evidence>
<evidence type="ECO:0000256" key="2">
    <source>
        <dbReference type="ARBA" id="ARBA00022729"/>
    </source>
</evidence>
<dbReference type="PANTHER" id="PTHR24369:SF160">
    <property type="entry name" value="VASORIN"/>
    <property type="match status" value="1"/>
</dbReference>
<dbReference type="Pfam" id="PF13855">
    <property type="entry name" value="LRR_8"/>
    <property type="match status" value="2"/>
</dbReference>
<reference evidence="10" key="1">
    <citation type="submission" date="2025-08" db="UniProtKB">
        <authorList>
            <consortium name="RefSeq"/>
        </authorList>
    </citation>
    <scope>IDENTIFICATION</scope>
</reference>
<evidence type="ECO:0000256" key="7">
    <source>
        <dbReference type="SAM" id="SignalP"/>
    </source>
</evidence>
<evidence type="ECO:0000256" key="4">
    <source>
        <dbReference type="PROSITE-ProRule" id="PRU00076"/>
    </source>
</evidence>
<keyword evidence="9" id="KW-1185">Reference proteome</keyword>
<protein>
    <submittedName>
        <fullName evidence="10">Vasorin</fullName>
    </submittedName>
</protein>
<dbReference type="PROSITE" id="PS50026">
    <property type="entry name" value="EGF_3"/>
    <property type="match status" value="1"/>
</dbReference>
<dbReference type="PRINTS" id="PR00019">
    <property type="entry name" value="LEURICHRPT"/>
</dbReference>
<dbReference type="InterPro" id="IPR000483">
    <property type="entry name" value="Cys-rich_flank_reg_C"/>
</dbReference>
<dbReference type="CTD" id="114990"/>
<dbReference type="InterPro" id="IPR001611">
    <property type="entry name" value="Leu-rich_rpt"/>
</dbReference>
<dbReference type="PANTHER" id="PTHR24369">
    <property type="entry name" value="ANTIGEN BSP, PUTATIVE-RELATED"/>
    <property type="match status" value="1"/>
</dbReference>
<dbReference type="SUPFAM" id="SSF52058">
    <property type="entry name" value="L domain-like"/>
    <property type="match status" value="1"/>
</dbReference>
<keyword evidence="2 7" id="KW-0732">Signal</keyword>
<evidence type="ECO:0000256" key="6">
    <source>
        <dbReference type="SAM" id="Phobius"/>
    </source>
</evidence>
<evidence type="ECO:0000313" key="10">
    <source>
        <dbReference type="RefSeq" id="XP_033770814.1"/>
    </source>
</evidence>
<keyword evidence="1" id="KW-0433">Leucine-rich repeat</keyword>
<dbReference type="InterPro" id="IPR003591">
    <property type="entry name" value="Leu-rich_rpt_typical-subtyp"/>
</dbReference>
<dbReference type="Gene3D" id="3.80.10.10">
    <property type="entry name" value="Ribonuclease Inhibitor"/>
    <property type="match status" value="3"/>
</dbReference>
<evidence type="ECO:0000313" key="9">
    <source>
        <dbReference type="Proteomes" id="UP000515159"/>
    </source>
</evidence>
<keyword evidence="4" id="KW-0245">EGF-like domain</keyword>
<evidence type="ECO:0000256" key="1">
    <source>
        <dbReference type="ARBA" id="ARBA00022614"/>
    </source>
</evidence>
<feature type="compositionally biased region" description="Polar residues" evidence="5">
    <location>
        <begin position="394"/>
        <end position="410"/>
    </location>
</feature>
<dbReference type="InterPro" id="IPR032675">
    <property type="entry name" value="LRR_dom_sf"/>
</dbReference>
<dbReference type="InterPro" id="IPR050541">
    <property type="entry name" value="LRR_TM_domain-containing"/>
</dbReference>
<dbReference type="SMART" id="SM00369">
    <property type="entry name" value="LRR_TYP"/>
    <property type="match status" value="8"/>
</dbReference>
<evidence type="ECO:0000259" key="8">
    <source>
        <dbReference type="PROSITE" id="PS50026"/>
    </source>
</evidence>
<dbReference type="KEGG" id="gsh:117345781"/>
<dbReference type="FunFam" id="3.80.10.10:FF:000211">
    <property type="entry name" value="vasorin"/>
    <property type="match status" value="1"/>
</dbReference>
<dbReference type="OrthoDB" id="676979at2759"/>
<keyword evidence="4" id="KW-1015">Disulfide bond</keyword>
<dbReference type="AlphaFoldDB" id="A0A6P8NJT6"/>
<organism evidence="9 10">
    <name type="scientific">Geotrypetes seraphini</name>
    <name type="common">Gaboon caecilian</name>
    <name type="synonym">Caecilia seraphini</name>
    <dbReference type="NCBI Taxonomy" id="260995"/>
    <lineage>
        <taxon>Eukaryota</taxon>
        <taxon>Metazoa</taxon>
        <taxon>Chordata</taxon>
        <taxon>Craniata</taxon>
        <taxon>Vertebrata</taxon>
        <taxon>Euteleostomi</taxon>
        <taxon>Amphibia</taxon>
        <taxon>Gymnophiona</taxon>
        <taxon>Geotrypetes</taxon>
    </lineage>
</organism>
<keyword evidence="6" id="KW-1133">Transmembrane helix</keyword>
<dbReference type="GeneID" id="117345781"/>